<comment type="similarity">
    <text evidence="1">Belongs to the bystin family.</text>
</comment>
<gene>
    <name evidence="2" type="ORF">LITE_LOCUS48812</name>
</gene>
<dbReference type="PANTHER" id="PTHR12821:SF0">
    <property type="entry name" value="BYSTIN"/>
    <property type="match status" value="1"/>
</dbReference>
<proteinExistence type="inferred from homology"/>
<name>A0AAV0RLN7_9ROSI</name>
<dbReference type="GO" id="GO:0030688">
    <property type="term" value="C:preribosome, small subunit precursor"/>
    <property type="evidence" value="ECO:0007669"/>
    <property type="project" value="TreeGrafter"/>
</dbReference>
<dbReference type="Proteomes" id="UP001154282">
    <property type="component" value="Unassembled WGS sequence"/>
</dbReference>
<organism evidence="2 3">
    <name type="scientific">Linum tenue</name>
    <dbReference type="NCBI Taxonomy" id="586396"/>
    <lineage>
        <taxon>Eukaryota</taxon>
        <taxon>Viridiplantae</taxon>
        <taxon>Streptophyta</taxon>
        <taxon>Embryophyta</taxon>
        <taxon>Tracheophyta</taxon>
        <taxon>Spermatophyta</taxon>
        <taxon>Magnoliopsida</taxon>
        <taxon>eudicotyledons</taxon>
        <taxon>Gunneridae</taxon>
        <taxon>Pentapetalae</taxon>
        <taxon>rosids</taxon>
        <taxon>fabids</taxon>
        <taxon>Malpighiales</taxon>
        <taxon>Linaceae</taxon>
        <taxon>Linum</taxon>
    </lineage>
</organism>
<evidence type="ECO:0000313" key="3">
    <source>
        <dbReference type="Proteomes" id="UP001154282"/>
    </source>
</evidence>
<dbReference type="GO" id="GO:0006364">
    <property type="term" value="P:rRNA processing"/>
    <property type="evidence" value="ECO:0007669"/>
    <property type="project" value="TreeGrafter"/>
</dbReference>
<evidence type="ECO:0000256" key="1">
    <source>
        <dbReference type="ARBA" id="ARBA00007114"/>
    </source>
</evidence>
<protein>
    <submittedName>
        <fullName evidence="2">Uncharacterized protein</fullName>
    </submittedName>
</protein>
<evidence type="ECO:0000313" key="2">
    <source>
        <dbReference type="EMBL" id="CAI0558539.1"/>
    </source>
</evidence>
<dbReference type="AlphaFoldDB" id="A0AAV0RLN7"/>
<dbReference type="GO" id="GO:0005730">
    <property type="term" value="C:nucleolus"/>
    <property type="evidence" value="ECO:0007669"/>
    <property type="project" value="TreeGrafter"/>
</dbReference>
<keyword evidence="3" id="KW-1185">Reference proteome</keyword>
<dbReference type="Pfam" id="PF05291">
    <property type="entry name" value="Bystin"/>
    <property type="match status" value="1"/>
</dbReference>
<sequence length="128" mass="15195">MKNILELFAQLFEYYLTGACRNGVLWHDKLFHQASFGKEYALPYHVIEGLVAHFMRFMEDSRIMPAIWHQSLLAFVQRYKNALQKEDKENLRDGLDFTILVLSKTIEEDRFDIPKVPMEEDYGFYLVP</sequence>
<accession>A0AAV0RLN7</accession>
<reference evidence="2" key="1">
    <citation type="submission" date="2022-08" db="EMBL/GenBank/DDBJ databases">
        <authorList>
            <person name="Gutierrez-Valencia J."/>
        </authorList>
    </citation>
    <scope>NUCLEOTIDE SEQUENCE</scope>
</reference>
<comment type="caution">
    <text evidence="2">The sequence shown here is derived from an EMBL/GenBank/DDBJ whole genome shotgun (WGS) entry which is preliminary data.</text>
</comment>
<dbReference type="InterPro" id="IPR007955">
    <property type="entry name" value="Bystin"/>
</dbReference>
<dbReference type="EMBL" id="CAMGYJ010000011">
    <property type="protein sequence ID" value="CAI0558539.1"/>
    <property type="molecule type" value="Genomic_DNA"/>
</dbReference>
<dbReference type="PANTHER" id="PTHR12821">
    <property type="entry name" value="BYSTIN"/>
    <property type="match status" value="1"/>
</dbReference>
<dbReference type="GO" id="GO:0005737">
    <property type="term" value="C:cytoplasm"/>
    <property type="evidence" value="ECO:0007669"/>
    <property type="project" value="TreeGrafter"/>
</dbReference>
<dbReference type="GO" id="GO:0030515">
    <property type="term" value="F:snoRNA binding"/>
    <property type="evidence" value="ECO:0007669"/>
    <property type="project" value="TreeGrafter"/>
</dbReference>